<accession>A0A246F7P4</accession>
<dbReference type="Proteomes" id="UP000198145">
    <property type="component" value="Unassembled WGS sequence"/>
</dbReference>
<organism evidence="1 2">
    <name type="scientific">Pseudomonas nitroreducens</name>
    <dbReference type="NCBI Taxonomy" id="46680"/>
    <lineage>
        <taxon>Bacteria</taxon>
        <taxon>Pseudomonadati</taxon>
        <taxon>Pseudomonadota</taxon>
        <taxon>Gammaproteobacteria</taxon>
        <taxon>Pseudomonadales</taxon>
        <taxon>Pseudomonadaceae</taxon>
        <taxon>Pseudomonas</taxon>
    </lineage>
</organism>
<evidence type="ECO:0000313" key="2">
    <source>
        <dbReference type="Proteomes" id="UP000198145"/>
    </source>
</evidence>
<dbReference type="AlphaFoldDB" id="A0A246F7P4"/>
<comment type="caution">
    <text evidence="1">The sequence shown here is derived from an EMBL/GenBank/DDBJ whole genome shotgun (WGS) entry which is preliminary data.</text>
</comment>
<proteinExistence type="predicted"/>
<dbReference type="EMBL" id="NJBA01000007">
    <property type="protein sequence ID" value="OWP49189.1"/>
    <property type="molecule type" value="Genomic_DNA"/>
</dbReference>
<name>A0A246F7P4_PSENT</name>
<gene>
    <name evidence="1" type="ORF">CEG18_20880</name>
</gene>
<protein>
    <submittedName>
        <fullName evidence="1">Uncharacterized protein</fullName>
    </submittedName>
</protein>
<reference evidence="1 2" key="1">
    <citation type="submission" date="2017-06" db="EMBL/GenBank/DDBJ databases">
        <title>Draft genome of Pseudomonas nitroreducens DF05.</title>
        <authorList>
            <person name="Iyer R."/>
        </authorList>
    </citation>
    <scope>NUCLEOTIDE SEQUENCE [LARGE SCALE GENOMIC DNA]</scope>
    <source>
        <strain evidence="1 2">DF05</strain>
    </source>
</reference>
<sequence>MRGFWHAPMREMVRLPKHWSLIMTVTYTEFLETGRDLDDGPPVDLRWLLDAMLALGHRYWTLDNDPRYLLPQLVSYPMYLQHGLFGVRPSAPNLDDLALELLLSEVHTRLGIGIEVQKLHERELGRRITSLPAPTVPYQGRA</sequence>
<evidence type="ECO:0000313" key="1">
    <source>
        <dbReference type="EMBL" id="OWP49189.1"/>
    </source>
</evidence>